<dbReference type="OrthoDB" id="2065409at2"/>
<organism evidence="3 4">
    <name type="scientific">Bosea lupini</name>
    <dbReference type="NCBI Taxonomy" id="1036779"/>
    <lineage>
        <taxon>Bacteria</taxon>
        <taxon>Pseudomonadati</taxon>
        <taxon>Pseudomonadota</taxon>
        <taxon>Alphaproteobacteria</taxon>
        <taxon>Hyphomicrobiales</taxon>
        <taxon>Boseaceae</taxon>
        <taxon>Bosea</taxon>
    </lineage>
</organism>
<proteinExistence type="inferred from homology"/>
<dbReference type="GO" id="GO:0003676">
    <property type="term" value="F:nucleic acid binding"/>
    <property type="evidence" value="ECO:0007669"/>
    <property type="project" value="InterPro"/>
</dbReference>
<keyword evidence="4" id="KW-1185">Reference proteome</keyword>
<dbReference type="InterPro" id="IPR054353">
    <property type="entry name" value="IstA-like_C"/>
</dbReference>
<gene>
    <name evidence="3" type="ORF">SAMN04515666_1242</name>
</gene>
<name>A0A1H8AWX7_9HYPH</name>
<dbReference type="InterPro" id="IPR001584">
    <property type="entry name" value="Integrase_cat-core"/>
</dbReference>
<dbReference type="PANTHER" id="PTHR35004">
    <property type="entry name" value="TRANSPOSASE RV3428C-RELATED"/>
    <property type="match status" value="1"/>
</dbReference>
<comment type="similarity">
    <text evidence="1">Belongs to the transposase IS21/IS408/IS1162 family.</text>
</comment>
<protein>
    <submittedName>
        <fullName evidence="3">Transposase</fullName>
    </submittedName>
</protein>
<reference evidence="4" key="1">
    <citation type="submission" date="2016-10" db="EMBL/GenBank/DDBJ databases">
        <authorList>
            <person name="Varghese N."/>
            <person name="Submissions S."/>
        </authorList>
    </citation>
    <scope>NUCLEOTIDE SEQUENCE [LARGE SCALE GENOMIC DNA]</scope>
    <source>
        <strain evidence="4">LMG 26383,CCUG 61248,R- 45681</strain>
    </source>
</reference>
<dbReference type="InterPro" id="IPR012337">
    <property type="entry name" value="RNaseH-like_sf"/>
</dbReference>
<dbReference type="InterPro" id="IPR036397">
    <property type="entry name" value="RNaseH_sf"/>
</dbReference>
<dbReference type="Pfam" id="PF22483">
    <property type="entry name" value="Mu-transpos_C_2"/>
    <property type="match status" value="1"/>
</dbReference>
<evidence type="ECO:0000256" key="1">
    <source>
        <dbReference type="ARBA" id="ARBA00009277"/>
    </source>
</evidence>
<dbReference type="GO" id="GO:0015074">
    <property type="term" value="P:DNA integration"/>
    <property type="evidence" value="ECO:0007669"/>
    <property type="project" value="InterPro"/>
</dbReference>
<evidence type="ECO:0000313" key="4">
    <source>
        <dbReference type="Proteomes" id="UP000199664"/>
    </source>
</evidence>
<dbReference type="EMBL" id="FOAN01000024">
    <property type="protein sequence ID" value="SEM74007.1"/>
    <property type="molecule type" value="Genomic_DNA"/>
</dbReference>
<dbReference type="AlphaFoldDB" id="A0A1H8AWX7"/>
<evidence type="ECO:0000313" key="3">
    <source>
        <dbReference type="EMBL" id="SEM74007.1"/>
    </source>
</evidence>
<dbReference type="RefSeq" id="WP_091843870.1">
    <property type="nucleotide sequence ID" value="NZ_FOAN01000024.1"/>
</dbReference>
<feature type="domain" description="Integrase catalytic" evidence="2">
    <location>
        <begin position="124"/>
        <end position="300"/>
    </location>
</feature>
<evidence type="ECO:0000259" key="2">
    <source>
        <dbReference type="PROSITE" id="PS50994"/>
    </source>
</evidence>
<dbReference type="Proteomes" id="UP000199664">
    <property type="component" value="Unassembled WGS sequence"/>
</dbReference>
<accession>A0A1H8AWX7</accession>
<sequence length="502" mass="57289">MTGVETIARIRFEHFQNGKGIKRIARELGIARDTVRKVLRSGATEFTYKREVQPQRKLGAWVEALTGILEAEDRLPRRERRSTIRLFEELRGRGYDGAHDSVHRFVKAWRADRARLPARAFIPLRFDPGEAYQFDWSHEAIELHGLPVVVKVAQMRLAYSRMPIVRAYFRETQEMVFDAHDKAFAFYGGVCRRGIYDNMKTAVETVFVGRAREYNRRFLQLCSHHLVEPVACTPAAGWEKGQVENQVGTIRDLLFRPRPKVKTLDELNAWLADQCVAYARRAKHPEFRDRSVIEIFEEEKARLMPYLGPFAGFVEKPMRATTTCLITHDRNKYSVDARAAGRAVLVRAYADRIVVLLDGETVANHPRSFKRDQVVYDPWHYLPVLMRKPGALRNGAPFKDWDLPAPLTAVREKLRRHADGDRQFVKILGRVPEDGIAAVAEACTEALAAGIASGDVVMAILARRRQPPVPQSITTPDALKLKTEPVADCARYDNLRKRREAA</sequence>
<dbReference type="NCBIfam" id="NF033546">
    <property type="entry name" value="transpos_IS21"/>
    <property type="match status" value="1"/>
</dbReference>
<dbReference type="PROSITE" id="PS50994">
    <property type="entry name" value="INTEGRASE"/>
    <property type="match status" value="1"/>
</dbReference>
<dbReference type="SUPFAM" id="SSF53098">
    <property type="entry name" value="Ribonuclease H-like"/>
    <property type="match status" value="1"/>
</dbReference>
<dbReference type="PANTHER" id="PTHR35004:SF7">
    <property type="entry name" value="INTEGRASE PROTEIN"/>
    <property type="match status" value="1"/>
</dbReference>
<dbReference type="Gene3D" id="3.30.420.10">
    <property type="entry name" value="Ribonuclease H-like superfamily/Ribonuclease H"/>
    <property type="match status" value="1"/>
</dbReference>